<proteinExistence type="predicted"/>
<organism evidence="1 2">
    <name type="scientific">Ahrensia kielensis</name>
    <dbReference type="NCBI Taxonomy" id="76980"/>
    <lineage>
        <taxon>Bacteria</taxon>
        <taxon>Pseudomonadati</taxon>
        <taxon>Pseudomonadota</taxon>
        <taxon>Alphaproteobacteria</taxon>
        <taxon>Hyphomicrobiales</taxon>
        <taxon>Ahrensiaceae</taxon>
        <taxon>Ahrensia</taxon>
    </lineage>
</organism>
<accession>A0ABU9T955</accession>
<dbReference type="EMBL" id="JBBMQO010000008">
    <property type="protein sequence ID" value="MEM5502673.1"/>
    <property type="molecule type" value="Genomic_DNA"/>
</dbReference>
<evidence type="ECO:0000313" key="2">
    <source>
        <dbReference type="Proteomes" id="UP001477870"/>
    </source>
</evidence>
<reference evidence="1 2" key="1">
    <citation type="submission" date="2024-03" db="EMBL/GenBank/DDBJ databases">
        <title>Community enrichment and isolation of bacterial strains for fucoidan degradation.</title>
        <authorList>
            <person name="Sichert A."/>
        </authorList>
    </citation>
    <scope>NUCLEOTIDE SEQUENCE [LARGE SCALE GENOMIC DNA]</scope>
    <source>
        <strain evidence="1 2">AS62</strain>
    </source>
</reference>
<name>A0ABU9T955_9HYPH</name>
<protein>
    <submittedName>
        <fullName evidence="1">Uncharacterized protein</fullName>
    </submittedName>
</protein>
<feature type="non-terminal residue" evidence="1">
    <location>
        <position position="1"/>
    </location>
</feature>
<sequence length="65" mass="7223">LGLPMTVSLSSFFNGQGVYKSRGDAQGFQISKPSHLPTAFGADEILEFWPLLHPKFHCKTLAKKF</sequence>
<gene>
    <name evidence="1" type="ORF">WNY59_13850</name>
</gene>
<dbReference type="RefSeq" id="WP_342848932.1">
    <property type="nucleotide sequence ID" value="NZ_JBBMQO010000008.1"/>
</dbReference>
<evidence type="ECO:0000313" key="1">
    <source>
        <dbReference type="EMBL" id="MEM5502673.1"/>
    </source>
</evidence>
<comment type="caution">
    <text evidence="1">The sequence shown here is derived from an EMBL/GenBank/DDBJ whole genome shotgun (WGS) entry which is preliminary data.</text>
</comment>
<dbReference type="Proteomes" id="UP001477870">
    <property type="component" value="Unassembled WGS sequence"/>
</dbReference>
<keyword evidence="2" id="KW-1185">Reference proteome</keyword>